<keyword evidence="5" id="KW-1185">Reference proteome</keyword>
<name>A0ABR0K8F4_9EURO</name>
<dbReference type="SMART" id="SM00320">
    <property type="entry name" value="WD40"/>
    <property type="match status" value="7"/>
</dbReference>
<dbReference type="PANTHER" id="PTHR44090">
    <property type="entry name" value="WD REPEAT-CONTAINING PROTEIN 61"/>
    <property type="match status" value="1"/>
</dbReference>
<dbReference type="InterPro" id="IPR036322">
    <property type="entry name" value="WD40_repeat_dom_sf"/>
</dbReference>
<evidence type="ECO:0000313" key="4">
    <source>
        <dbReference type="EMBL" id="KAK5089744.1"/>
    </source>
</evidence>
<keyword evidence="1 3" id="KW-0853">WD repeat</keyword>
<evidence type="ECO:0000256" key="1">
    <source>
        <dbReference type="ARBA" id="ARBA00022574"/>
    </source>
</evidence>
<dbReference type="EMBL" id="JAVRRG010000071">
    <property type="protein sequence ID" value="KAK5089744.1"/>
    <property type="molecule type" value="Genomic_DNA"/>
</dbReference>
<gene>
    <name evidence="4" type="primary">rec14</name>
    <name evidence="4" type="ORF">LTR24_005905</name>
</gene>
<sequence>MSKQYLAQHTIDDAHNTDIFALAATPSQIITGSGSPDLKIHSTTDADFVQDQVLKNAHPLGCHHIAISRNHLSLVSVGFGGEAKLWKFSDGIWKPTGEIPAAKKAGELWSVALDSEGRFLVGTTYDGRNNVWELVSEVANEKTGEERVVANKFAEYETRGGFGLAVDASSDNTLTATSHPTGNIYIFSSSTTRLLHSLPTQASPVRAVRFSPGSTLLAAAGDSCLISLYDVKSGEAVALLRGHEAWITSLDWSHTGEYLVSGSLDGKIKVWSVETRQCVCTMTDGEGRGLWAIKWLPRAESSVVRGKAERFVTAGNGGGIGIYREASGAS</sequence>
<dbReference type="InterPro" id="IPR051510">
    <property type="entry name" value="SKI8"/>
</dbReference>
<evidence type="ECO:0000313" key="5">
    <source>
        <dbReference type="Proteomes" id="UP001345013"/>
    </source>
</evidence>
<dbReference type="Pfam" id="PF00400">
    <property type="entry name" value="WD40"/>
    <property type="match status" value="2"/>
</dbReference>
<feature type="repeat" description="WD" evidence="3">
    <location>
        <begin position="198"/>
        <end position="239"/>
    </location>
</feature>
<dbReference type="PROSITE" id="PS50082">
    <property type="entry name" value="WD_REPEATS_2"/>
    <property type="match status" value="2"/>
</dbReference>
<feature type="repeat" description="WD" evidence="3">
    <location>
        <begin position="240"/>
        <end position="281"/>
    </location>
</feature>
<evidence type="ECO:0000256" key="3">
    <source>
        <dbReference type="PROSITE-ProRule" id="PRU00221"/>
    </source>
</evidence>
<dbReference type="Gene3D" id="2.130.10.10">
    <property type="entry name" value="YVTN repeat-like/Quinoprotein amine dehydrogenase"/>
    <property type="match status" value="1"/>
</dbReference>
<protein>
    <submittedName>
        <fullName evidence="4">Ski complex subunit Rec14</fullName>
    </submittedName>
</protein>
<dbReference type="PROSITE" id="PS50294">
    <property type="entry name" value="WD_REPEATS_REGION"/>
    <property type="match status" value="1"/>
</dbReference>
<dbReference type="Proteomes" id="UP001345013">
    <property type="component" value="Unassembled WGS sequence"/>
</dbReference>
<dbReference type="InterPro" id="IPR001680">
    <property type="entry name" value="WD40_rpt"/>
</dbReference>
<accession>A0ABR0K8F4</accession>
<organism evidence="4 5">
    <name type="scientific">Lithohypha guttulata</name>
    <dbReference type="NCBI Taxonomy" id="1690604"/>
    <lineage>
        <taxon>Eukaryota</taxon>
        <taxon>Fungi</taxon>
        <taxon>Dikarya</taxon>
        <taxon>Ascomycota</taxon>
        <taxon>Pezizomycotina</taxon>
        <taxon>Eurotiomycetes</taxon>
        <taxon>Chaetothyriomycetidae</taxon>
        <taxon>Chaetothyriales</taxon>
        <taxon>Trichomeriaceae</taxon>
        <taxon>Lithohypha</taxon>
    </lineage>
</organism>
<dbReference type="InterPro" id="IPR015943">
    <property type="entry name" value="WD40/YVTN_repeat-like_dom_sf"/>
</dbReference>
<keyword evidence="2" id="KW-0677">Repeat</keyword>
<proteinExistence type="predicted"/>
<comment type="caution">
    <text evidence="4">The sequence shown here is derived from an EMBL/GenBank/DDBJ whole genome shotgun (WGS) entry which is preliminary data.</text>
</comment>
<dbReference type="SUPFAM" id="SSF50978">
    <property type="entry name" value="WD40 repeat-like"/>
    <property type="match status" value="1"/>
</dbReference>
<reference evidence="4 5" key="1">
    <citation type="submission" date="2023-08" db="EMBL/GenBank/DDBJ databases">
        <title>Black Yeasts Isolated from many extreme environments.</title>
        <authorList>
            <person name="Coleine C."/>
            <person name="Stajich J.E."/>
            <person name="Selbmann L."/>
        </authorList>
    </citation>
    <scope>NUCLEOTIDE SEQUENCE [LARGE SCALE GENOMIC DNA]</scope>
    <source>
        <strain evidence="4 5">CCFEE 5885</strain>
    </source>
</reference>
<dbReference type="PANTHER" id="PTHR44090:SF1">
    <property type="entry name" value="SUPERKILLER COMPLEX PROTEIN 8"/>
    <property type="match status" value="1"/>
</dbReference>
<evidence type="ECO:0000256" key="2">
    <source>
        <dbReference type="ARBA" id="ARBA00022737"/>
    </source>
</evidence>